<dbReference type="PANTHER" id="PTHR36154:SF1">
    <property type="entry name" value="DNA-BINDING TRANSCRIPTIONAL ACTIVATOR ALPA"/>
    <property type="match status" value="1"/>
</dbReference>
<dbReference type="Pfam" id="PF05930">
    <property type="entry name" value="Phage_AlpA"/>
    <property type="match status" value="1"/>
</dbReference>
<proteinExistence type="predicted"/>
<comment type="caution">
    <text evidence="1">The sequence shown here is derived from an EMBL/GenBank/DDBJ whole genome shotgun (WGS) entry which is preliminary data.</text>
</comment>
<sequence>MDQGDWLNVRQVMSRVALGRTCIYKLMEFQQFPRQVRVGAKSVKWRARDIDAWMRQKIRNR</sequence>
<gene>
    <name evidence="1" type="ORF">VHP8226_01712</name>
</gene>
<protein>
    <recommendedName>
        <fullName evidence="3">AlpA family phage regulatory protein</fullName>
    </recommendedName>
</protein>
<evidence type="ECO:0000313" key="1">
    <source>
        <dbReference type="EMBL" id="CAH0526263.1"/>
    </source>
</evidence>
<dbReference type="InterPro" id="IPR010260">
    <property type="entry name" value="AlpA"/>
</dbReference>
<evidence type="ECO:0000313" key="2">
    <source>
        <dbReference type="Proteomes" id="UP000838160"/>
    </source>
</evidence>
<organism evidence="1 2">
    <name type="scientific">Vibrio hippocampi</name>
    <dbReference type="NCBI Taxonomy" id="654686"/>
    <lineage>
        <taxon>Bacteria</taxon>
        <taxon>Pseudomonadati</taxon>
        <taxon>Pseudomonadota</taxon>
        <taxon>Gammaproteobacteria</taxon>
        <taxon>Vibrionales</taxon>
        <taxon>Vibrionaceae</taxon>
        <taxon>Vibrio</taxon>
    </lineage>
</organism>
<dbReference type="Proteomes" id="UP000838160">
    <property type="component" value="Unassembled WGS sequence"/>
</dbReference>
<dbReference type="RefSeq" id="WP_237484646.1">
    <property type="nucleotide sequence ID" value="NZ_CAKLCM010000002.1"/>
</dbReference>
<name>A0ABM8ZHR2_9VIBR</name>
<accession>A0ABM8ZHR2</accession>
<dbReference type="Gene3D" id="1.10.238.160">
    <property type="match status" value="1"/>
</dbReference>
<reference evidence="1" key="1">
    <citation type="submission" date="2021-12" db="EMBL/GenBank/DDBJ databases">
        <authorList>
            <person name="Rodrigo-Torres L."/>
            <person name="Arahal R. D."/>
            <person name="Lucena T."/>
        </authorList>
    </citation>
    <scope>NUCLEOTIDE SEQUENCE</scope>
    <source>
        <strain evidence="1">CECT 8226</strain>
    </source>
</reference>
<keyword evidence="2" id="KW-1185">Reference proteome</keyword>
<dbReference type="EMBL" id="CAKLCM010000002">
    <property type="protein sequence ID" value="CAH0526263.1"/>
    <property type="molecule type" value="Genomic_DNA"/>
</dbReference>
<dbReference type="PANTHER" id="PTHR36154">
    <property type="entry name" value="DNA-BINDING TRANSCRIPTIONAL ACTIVATOR ALPA"/>
    <property type="match status" value="1"/>
</dbReference>
<dbReference type="InterPro" id="IPR052931">
    <property type="entry name" value="Prophage_regulatory_activator"/>
</dbReference>
<evidence type="ECO:0008006" key="3">
    <source>
        <dbReference type="Google" id="ProtNLM"/>
    </source>
</evidence>